<reference evidence="2 3" key="1">
    <citation type="submission" date="2023-05" db="EMBL/GenBank/DDBJ databases">
        <title>[ruminococcus] sp. nov., isolated from a pig farm feces dump.</title>
        <authorList>
            <person name="Chang Y.-H."/>
        </authorList>
    </citation>
    <scope>NUCLEOTIDE SEQUENCE [LARGE SCALE GENOMIC DNA]</scope>
    <source>
        <strain evidence="2 3">YH-rum2234</strain>
    </source>
</reference>
<feature type="domain" description="YbaK/aminoacyl-tRNA synthetase-associated" evidence="1">
    <location>
        <begin position="27"/>
        <end position="141"/>
    </location>
</feature>
<proteinExistence type="predicted"/>
<dbReference type="AlphaFoldDB" id="A0AAP4BB94"/>
<dbReference type="InterPro" id="IPR036754">
    <property type="entry name" value="YbaK/aa-tRNA-synt-asso_dom_sf"/>
</dbReference>
<dbReference type="CDD" id="cd04333">
    <property type="entry name" value="ProX_deacylase"/>
    <property type="match status" value="1"/>
</dbReference>
<evidence type="ECO:0000259" key="1">
    <source>
        <dbReference type="Pfam" id="PF04073"/>
    </source>
</evidence>
<dbReference type="SUPFAM" id="SSF55826">
    <property type="entry name" value="YbaK/ProRS associated domain"/>
    <property type="match status" value="1"/>
</dbReference>
<dbReference type="EMBL" id="JASGBQ010000026">
    <property type="protein sequence ID" value="MDI9243149.1"/>
    <property type="molecule type" value="Genomic_DNA"/>
</dbReference>
<keyword evidence="3" id="KW-1185">Reference proteome</keyword>
<dbReference type="RefSeq" id="WP_283231577.1">
    <property type="nucleotide sequence ID" value="NZ_JASGBQ010000026.1"/>
</dbReference>
<evidence type="ECO:0000313" key="2">
    <source>
        <dbReference type="EMBL" id="MDI9243149.1"/>
    </source>
</evidence>
<dbReference type="Pfam" id="PF04073">
    <property type="entry name" value="tRNA_edit"/>
    <property type="match status" value="1"/>
</dbReference>
<dbReference type="Proteomes" id="UP001300383">
    <property type="component" value="Unassembled WGS sequence"/>
</dbReference>
<dbReference type="InterPro" id="IPR007214">
    <property type="entry name" value="YbaK/aa-tRNA-synth-assoc-dom"/>
</dbReference>
<gene>
    <name evidence="2" type="ORF">QJ036_11835</name>
</gene>
<evidence type="ECO:0000313" key="3">
    <source>
        <dbReference type="Proteomes" id="UP001300383"/>
    </source>
</evidence>
<comment type="caution">
    <text evidence="2">The sequence shown here is derived from an EMBL/GenBank/DDBJ whole genome shotgun (WGS) entry which is preliminary data.</text>
</comment>
<dbReference type="PANTHER" id="PTHR30411">
    <property type="entry name" value="CYTOPLASMIC PROTEIN"/>
    <property type="match status" value="1"/>
</dbReference>
<dbReference type="GO" id="GO:0002161">
    <property type="term" value="F:aminoacyl-tRNA deacylase activity"/>
    <property type="evidence" value="ECO:0007669"/>
    <property type="project" value="InterPro"/>
</dbReference>
<accession>A0AAP4BB94</accession>
<dbReference type="PANTHER" id="PTHR30411:SF1">
    <property type="entry name" value="CYTOPLASMIC PROTEIN"/>
    <property type="match status" value="1"/>
</dbReference>
<name>A0AAP4BB94_9FIRM</name>
<protein>
    <submittedName>
        <fullName evidence="2">YbaK/EbsC family protein</fullName>
    </submittedName>
</protein>
<dbReference type="Gene3D" id="3.90.960.10">
    <property type="entry name" value="YbaK/aminoacyl-tRNA synthetase-associated domain"/>
    <property type="match status" value="1"/>
</dbReference>
<organism evidence="2 3">
    <name type="scientific">Fusibacillus kribbianus</name>
    <dbReference type="NCBI Taxonomy" id="3044208"/>
    <lineage>
        <taxon>Bacteria</taxon>
        <taxon>Bacillati</taxon>
        <taxon>Bacillota</taxon>
        <taxon>Clostridia</taxon>
        <taxon>Lachnospirales</taxon>
        <taxon>Lachnospiraceae</taxon>
        <taxon>Fusibacillus</taxon>
    </lineage>
</organism>
<sequence length="159" mass="17355">MAYEEAFAYLQRKGYGDRVQTFDVSSATVELAAIAVGTEPARIAKSLTFMVEEQPVMILCAGDAKINNGKFKGFFHKKAKMLTAEEVHTLIGHDVGGVCPFGIKAGVDVYLDESLKRFEKVYPACGSASSAVELTPEELEQLSGSKDWIDVCRIPEEAE</sequence>